<evidence type="ECO:0000256" key="2">
    <source>
        <dbReference type="ARBA" id="ARBA00023315"/>
    </source>
</evidence>
<dbReference type="Pfam" id="PF00583">
    <property type="entry name" value="Acetyltransf_1"/>
    <property type="match status" value="1"/>
</dbReference>
<dbReference type="InterPro" id="IPR050832">
    <property type="entry name" value="Bact_Acetyltransf"/>
</dbReference>
<dbReference type="PANTHER" id="PTHR43877">
    <property type="entry name" value="AMINOALKYLPHOSPHONATE N-ACETYLTRANSFERASE-RELATED-RELATED"/>
    <property type="match status" value="1"/>
</dbReference>
<protein>
    <submittedName>
        <fullName evidence="4">GNAT family N-acetyltransferase</fullName>
    </submittedName>
</protein>
<dbReference type="SUPFAM" id="SSF55729">
    <property type="entry name" value="Acyl-CoA N-acyltransferases (Nat)"/>
    <property type="match status" value="1"/>
</dbReference>
<dbReference type="GO" id="GO:0016747">
    <property type="term" value="F:acyltransferase activity, transferring groups other than amino-acyl groups"/>
    <property type="evidence" value="ECO:0007669"/>
    <property type="project" value="InterPro"/>
</dbReference>
<dbReference type="CDD" id="cd04301">
    <property type="entry name" value="NAT_SF"/>
    <property type="match status" value="1"/>
</dbReference>
<accession>A0A290Z2W3</accession>
<feature type="domain" description="N-acetyltransferase" evidence="3">
    <location>
        <begin position="18"/>
        <end position="155"/>
    </location>
</feature>
<keyword evidence="2" id="KW-0012">Acyltransferase</keyword>
<dbReference type="PANTHER" id="PTHR43877:SF2">
    <property type="entry name" value="AMINOALKYLPHOSPHONATE N-ACETYLTRANSFERASE-RELATED"/>
    <property type="match status" value="1"/>
</dbReference>
<keyword evidence="5" id="KW-1185">Reference proteome</keyword>
<dbReference type="EMBL" id="CP023445">
    <property type="protein sequence ID" value="ATE53366.1"/>
    <property type="molecule type" value="Genomic_DNA"/>
</dbReference>
<keyword evidence="1" id="KW-0808">Transferase</keyword>
<dbReference type="AlphaFoldDB" id="A0A290Z2W3"/>
<dbReference type="InterPro" id="IPR000182">
    <property type="entry name" value="GNAT_dom"/>
</dbReference>
<evidence type="ECO:0000259" key="3">
    <source>
        <dbReference type="PROSITE" id="PS51186"/>
    </source>
</evidence>
<evidence type="ECO:0000313" key="4">
    <source>
        <dbReference type="EMBL" id="ATE53366.1"/>
    </source>
</evidence>
<dbReference type="Gene3D" id="3.40.630.30">
    <property type="match status" value="1"/>
</dbReference>
<name>A0A290Z2W3_9PSEU</name>
<evidence type="ECO:0000256" key="1">
    <source>
        <dbReference type="ARBA" id="ARBA00022679"/>
    </source>
</evidence>
<proteinExistence type="predicted"/>
<dbReference type="Proteomes" id="UP000218505">
    <property type="component" value="Chromosome"/>
</dbReference>
<dbReference type="PROSITE" id="PS51186">
    <property type="entry name" value="GNAT"/>
    <property type="match status" value="1"/>
</dbReference>
<gene>
    <name evidence="4" type="ORF">CNX65_08760</name>
</gene>
<reference evidence="4" key="1">
    <citation type="submission" date="2017-09" db="EMBL/GenBank/DDBJ databases">
        <title>Complete Genome Sequence of ansamitocin-producing Bacterium Actinosynnema pretiosum X47.</title>
        <authorList>
            <person name="Cao G."/>
            <person name="Zong G."/>
            <person name="Zhong C."/>
            <person name="Fu J."/>
        </authorList>
    </citation>
    <scope>NUCLEOTIDE SEQUENCE [LARGE SCALE GENOMIC DNA]</scope>
    <source>
        <strain evidence="4">X47</strain>
    </source>
</reference>
<sequence length="155" mass="17185">MGNWSVRPVDPFGDTASALVRAYLHDIVSRYHGRPATEAEVDLAIADDPTDDLTGFLAAEVAGEPVGCAAFRMVTEDTVELKRVHVLREHRGQGLGRALVEAVERAARDLGARQARLDTRSDLIEARAMYAALGYREVEPFNDDPYAHHWFGKRL</sequence>
<dbReference type="InterPro" id="IPR016181">
    <property type="entry name" value="Acyl_CoA_acyltransferase"/>
</dbReference>
<dbReference type="RefSeq" id="WP_096492314.1">
    <property type="nucleotide sequence ID" value="NZ_CP023445.1"/>
</dbReference>
<dbReference type="KEGG" id="apre:CNX65_08760"/>
<evidence type="ECO:0000313" key="5">
    <source>
        <dbReference type="Proteomes" id="UP000218505"/>
    </source>
</evidence>
<organism evidence="4 5">
    <name type="scientific">Actinosynnema pretiosum</name>
    <dbReference type="NCBI Taxonomy" id="42197"/>
    <lineage>
        <taxon>Bacteria</taxon>
        <taxon>Bacillati</taxon>
        <taxon>Actinomycetota</taxon>
        <taxon>Actinomycetes</taxon>
        <taxon>Pseudonocardiales</taxon>
        <taxon>Pseudonocardiaceae</taxon>
        <taxon>Actinosynnema</taxon>
    </lineage>
</organism>